<evidence type="ECO:0000256" key="1">
    <source>
        <dbReference type="SAM" id="MobiDB-lite"/>
    </source>
</evidence>
<gene>
    <name evidence="2" type="ORF">TRAPUB_479</name>
</gene>
<evidence type="ECO:0000313" key="3">
    <source>
        <dbReference type="Proteomes" id="UP000184267"/>
    </source>
</evidence>
<reference evidence="2 3" key="1">
    <citation type="submission" date="2016-10" db="EMBL/GenBank/DDBJ databases">
        <title>Genome sequence of the basidiomycete white-rot fungus Trametes pubescens.</title>
        <authorList>
            <person name="Makela M.R."/>
            <person name="Granchi Z."/>
            <person name="Peng M."/>
            <person name="De Vries R.P."/>
            <person name="Grigoriev I."/>
            <person name="Riley R."/>
            <person name="Hilden K."/>
        </authorList>
    </citation>
    <scope>NUCLEOTIDE SEQUENCE [LARGE SCALE GENOMIC DNA]</scope>
    <source>
        <strain evidence="2 3">FBCC735</strain>
    </source>
</reference>
<name>A0A1M2VM51_TRAPU</name>
<proteinExistence type="predicted"/>
<evidence type="ECO:0000313" key="2">
    <source>
        <dbReference type="EMBL" id="OJT08630.1"/>
    </source>
</evidence>
<comment type="caution">
    <text evidence="2">The sequence shown here is derived from an EMBL/GenBank/DDBJ whole genome shotgun (WGS) entry which is preliminary data.</text>
</comment>
<dbReference type="Proteomes" id="UP000184267">
    <property type="component" value="Unassembled WGS sequence"/>
</dbReference>
<sequence>MATVTLPWDARAVTIIRHDDENPAQPPDGHLVLYTIAQPEPFINIPSNSVSAHPTRRRPAHTYASPPPPIFAATRFRLPLPPTNDPKYRYEVYVGGQVGLQLSKCCSVGEDVDTNYLRYAIENIIDKPKTEFPSEWGQKKKPVHAIYKPLYGEMTYVTHAFLLAHMVKQQHKHWCELSLWDEVDLEPLLGSGSFWAKGSKVSWDSIYIVAIRKHLAKENHGAAATWFPELQIHSNTDSANSPRPA</sequence>
<protein>
    <submittedName>
        <fullName evidence="2">Uncharacterized protein</fullName>
    </submittedName>
</protein>
<accession>A0A1M2VM51</accession>
<keyword evidence="3" id="KW-1185">Reference proteome</keyword>
<feature type="region of interest" description="Disordered" evidence="1">
    <location>
        <begin position="45"/>
        <end position="64"/>
    </location>
</feature>
<dbReference type="AlphaFoldDB" id="A0A1M2VM51"/>
<organism evidence="2 3">
    <name type="scientific">Trametes pubescens</name>
    <name type="common">White-rot fungus</name>
    <dbReference type="NCBI Taxonomy" id="154538"/>
    <lineage>
        <taxon>Eukaryota</taxon>
        <taxon>Fungi</taxon>
        <taxon>Dikarya</taxon>
        <taxon>Basidiomycota</taxon>
        <taxon>Agaricomycotina</taxon>
        <taxon>Agaricomycetes</taxon>
        <taxon>Polyporales</taxon>
        <taxon>Polyporaceae</taxon>
        <taxon>Trametes</taxon>
    </lineage>
</organism>
<dbReference type="OrthoDB" id="2745672at2759"/>
<dbReference type="EMBL" id="MNAD01001025">
    <property type="protein sequence ID" value="OJT08630.1"/>
    <property type="molecule type" value="Genomic_DNA"/>
</dbReference>
<dbReference type="OMA" id="WDSIYIV"/>